<sequence>MMNSFLKNCVSSTIKKYEKKSRRYELLYKYCYTLKREFSNIKTNNNKKRKNYDRNLNLNMHVNSRYEDERDIYFNNKLIEKKIADIQIKNSHNKLMFEYLPIEGRTNNVPIGFKITHYIFLVALSSGVLLIHILPEVNKESYIRDILTLEIYCCSCFLVFNGGFNSFLQLIQYAIPPNRKYKGLRNSLRFISSLIPLFFGLVSSSLCESFPKDSILLLCVSYITLLLNYYFLHIKCLIPAWMFKEHKIVISVVILNLLLLLISEAQIYRGRKVKIHVDD</sequence>
<dbReference type="KEGG" id="pmal:PMUG01_14050900"/>
<evidence type="ECO:0000313" key="3">
    <source>
        <dbReference type="Proteomes" id="UP000219813"/>
    </source>
</evidence>
<feature type="transmembrane region" description="Helical" evidence="1">
    <location>
        <begin position="115"/>
        <end position="134"/>
    </location>
</feature>
<dbReference type="EMBL" id="LT594635">
    <property type="protein sequence ID" value="SCP03451.1"/>
    <property type="molecule type" value="Genomic_DNA"/>
</dbReference>
<keyword evidence="1" id="KW-0472">Membrane</keyword>
<protein>
    <submittedName>
        <fullName evidence="2">Uncharacterized protein</fullName>
    </submittedName>
</protein>
<feature type="transmembrane region" description="Helical" evidence="1">
    <location>
        <begin position="188"/>
        <end position="207"/>
    </location>
</feature>
<dbReference type="Proteomes" id="UP000219813">
    <property type="component" value="Chromosome 14"/>
</dbReference>
<name>A0A1D3TEV7_PLAMA</name>
<proteinExistence type="predicted"/>
<reference evidence="2 3" key="1">
    <citation type="submission" date="2016-06" db="EMBL/GenBank/DDBJ databases">
        <authorList>
            <consortium name="Pathogen Informatics"/>
        </authorList>
    </citation>
    <scope>NUCLEOTIDE SEQUENCE [LARGE SCALE GENOMIC DNA]</scope>
</reference>
<dbReference type="AlphaFoldDB" id="A0A1D3TEV7"/>
<evidence type="ECO:0000256" key="1">
    <source>
        <dbReference type="SAM" id="Phobius"/>
    </source>
</evidence>
<dbReference type="GeneID" id="39871820"/>
<feature type="transmembrane region" description="Helical" evidence="1">
    <location>
        <begin position="146"/>
        <end position="168"/>
    </location>
</feature>
<feature type="transmembrane region" description="Helical" evidence="1">
    <location>
        <begin position="214"/>
        <end position="232"/>
    </location>
</feature>
<evidence type="ECO:0000313" key="2">
    <source>
        <dbReference type="EMBL" id="SCP03451.1"/>
    </source>
</evidence>
<accession>A0A1D3TEV7</accession>
<dbReference type="RefSeq" id="XP_028864404.1">
    <property type="nucleotide sequence ID" value="XM_029008079.1"/>
</dbReference>
<keyword evidence="1" id="KW-1133">Transmembrane helix</keyword>
<gene>
    <name evidence="2" type="primary">PmUG01_14050900</name>
    <name evidence="2" type="ORF">PMUG01_14050900</name>
</gene>
<feature type="transmembrane region" description="Helical" evidence="1">
    <location>
        <begin position="248"/>
        <end position="268"/>
    </location>
</feature>
<keyword evidence="1" id="KW-0812">Transmembrane</keyword>
<dbReference type="VEuPathDB" id="PlasmoDB:PmUG01_14050900"/>
<organism evidence="2 3">
    <name type="scientific">Plasmodium malariae</name>
    <dbReference type="NCBI Taxonomy" id="5858"/>
    <lineage>
        <taxon>Eukaryota</taxon>
        <taxon>Sar</taxon>
        <taxon>Alveolata</taxon>
        <taxon>Apicomplexa</taxon>
        <taxon>Aconoidasida</taxon>
        <taxon>Haemosporida</taxon>
        <taxon>Plasmodiidae</taxon>
        <taxon>Plasmodium</taxon>
        <taxon>Plasmodium (Plasmodium)</taxon>
    </lineage>
</organism>
<dbReference type="OrthoDB" id="386165at2759"/>
<keyword evidence="3" id="KW-1185">Reference proteome</keyword>
<dbReference type="OMA" id="EAQIYRG"/>